<protein>
    <submittedName>
        <fullName evidence="1">Uncharacterized protein</fullName>
    </submittedName>
</protein>
<organism evidence="1 2">
    <name type="scientific">Pedobacter antarcticus 4BY</name>
    <dbReference type="NCBI Taxonomy" id="1358423"/>
    <lineage>
        <taxon>Bacteria</taxon>
        <taxon>Pseudomonadati</taxon>
        <taxon>Bacteroidota</taxon>
        <taxon>Sphingobacteriia</taxon>
        <taxon>Sphingobacteriales</taxon>
        <taxon>Sphingobacteriaceae</taxon>
        <taxon>Pedobacter</taxon>
    </lineage>
</organism>
<comment type="caution">
    <text evidence="1">The sequence shown here is derived from an EMBL/GenBank/DDBJ whole genome shotgun (WGS) entry which is preliminary data.</text>
</comment>
<evidence type="ECO:0000313" key="1">
    <source>
        <dbReference type="EMBL" id="KEQ29117.1"/>
    </source>
</evidence>
<keyword evidence="2" id="KW-1185">Reference proteome</keyword>
<dbReference type="OrthoDB" id="712137at2"/>
<evidence type="ECO:0000313" key="2">
    <source>
        <dbReference type="Proteomes" id="UP000028007"/>
    </source>
</evidence>
<accession>A0A081PEJ4</accession>
<dbReference type="Proteomes" id="UP000028007">
    <property type="component" value="Unassembled WGS sequence"/>
</dbReference>
<name>A0A081PEJ4_9SPHI</name>
<dbReference type="RefSeq" id="WP_037442721.1">
    <property type="nucleotide sequence ID" value="NZ_JNFF01000083.1"/>
</dbReference>
<gene>
    <name evidence="1" type="ORF">N180_09730</name>
</gene>
<dbReference type="AlphaFoldDB" id="A0A081PEJ4"/>
<proteinExistence type="predicted"/>
<sequence>MANSWFKYSGSGSVNTATNYSAVSGTPNCPQPKQQLCAINSEIQLVNGVQRPVITGTLQAEIMAAVSSGAESSNVTLQPFN</sequence>
<reference evidence="1 2" key="1">
    <citation type="journal article" date="1992" name="Int. J. Syst. Bacteriol.">
        <title>Sphingobacterium antarcticus sp. nov. a Psychrotrophic Bacterium from the Soils of Schirmacher Oasis, Antarctica.</title>
        <authorList>
            <person name="Shivaji S."/>
            <person name="Ray M.K."/>
            <person name="Rao N.S."/>
            <person name="Saiserr L."/>
            <person name="Jagannadham M.V."/>
            <person name="Kumar G.S."/>
            <person name="Reddy G."/>
            <person name="Bhargava P.M."/>
        </authorList>
    </citation>
    <scope>NUCLEOTIDE SEQUENCE [LARGE SCALE GENOMIC DNA]</scope>
    <source>
        <strain evidence="1 2">4BY</strain>
    </source>
</reference>
<dbReference type="EMBL" id="JNFF01000083">
    <property type="protein sequence ID" value="KEQ29117.1"/>
    <property type="molecule type" value="Genomic_DNA"/>
</dbReference>